<evidence type="ECO:0000256" key="6">
    <source>
        <dbReference type="ARBA" id="ARBA00023136"/>
    </source>
</evidence>
<comment type="caution">
    <text evidence="9">The sequence shown here is derived from an EMBL/GenBank/DDBJ whole genome shotgun (WGS) entry which is preliminary data.</text>
</comment>
<dbReference type="AlphaFoldDB" id="A0A1S9PIK7"/>
<name>A0A1S9PIK7_9SPHI</name>
<keyword evidence="5 8" id="KW-1133">Transmembrane helix</keyword>
<gene>
    <name evidence="9" type="ORF">BC343_22710</name>
</gene>
<feature type="transmembrane region" description="Helical" evidence="8">
    <location>
        <begin position="351"/>
        <end position="368"/>
    </location>
</feature>
<organism evidence="9 10">
    <name type="scientific">Mucilaginibacter pedocola</name>
    <dbReference type="NCBI Taxonomy" id="1792845"/>
    <lineage>
        <taxon>Bacteria</taxon>
        <taxon>Pseudomonadati</taxon>
        <taxon>Bacteroidota</taxon>
        <taxon>Sphingobacteriia</taxon>
        <taxon>Sphingobacteriales</taxon>
        <taxon>Sphingobacteriaceae</taxon>
        <taxon>Mucilaginibacter</taxon>
    </lineage>
</organism>
<feature type="transmembrane region" description="Helical" evidence="8">
    <location>
        <begin position="112"/>
        <end position="143"/>
    </location>
</feature>
<feature type="transmembrane region" description="Helical" evidence="8">
    <location>
        <begin position="155"/>
        <end position="180"/>
    </location>
</feature>
<keyword evidence="4 8" id="KW-0812">Transmembrane</keyword>
<protein>
    <recommendedName>
        <fullName evidence="11">DUF2029 domain-containing protein</fullName>
    </recommendedName>
</protein>
<evidence type="ECO:0000256" key="5">
    <source>
        <dbReference type="ARBA" id="ARBA00022989"/>
    </source>
</evidence>
<dbReference type="Proteomes" id="UP000189739">
    <property type="component" value="Unassembled WGS sequence"/>
</dbReference>
<evidence type="ECO:0000256" key="2">
    <source>
        <dbReference type="ARBA" id="ARBA00022475"/>
    </source>
</evidence>
<evidence type="ECO:0000256" key="7">
    <source>
        <dbReference type="ARBA" id="ARBA00024033"/>
    </source>
</evidence>
<evidence type="ECO:0000313" key="9">
    <source>
        <dbReference type="EMBL" id="OOQ60791.1"/>
    </source>
</evidence>
<feature type="transmembrane region" description="Helical" evidence="8">
    <location>
        <begin position="380"/>
        <end position="401"/>
    </location>
</feature>
<dbReference type="GO" id="GO:0016758">
    <property type="term" value="F:hexosyltransferase activity"/>
    <property type="evidence" value="ECO:0007669"/>
    <property type="project" value="InterPro"/>
</dbReference>
<feature type="transmembrane region" description="Helical" evidence="8">
    <location>
        <begin position="268"/>
        <end position="287"/>
    </location>
</feature>
<dbReference type="RefSeq" id="WP_078347103.1">
    <property type="nucleotide sequence ID" value="NZ_MBTF01000004.1"/>
</dbReference>
<feature type="transmembrane region" description="Helical" evidence="8">
    <location>
        <begin position="239"/>
        <end position="256"/>
    </location>
</feature>
<proteinExistence type="inferred from homology"/>
<keyword evidence="3" id="KW-0808">Transferase</keyword>
<keyword evidence="10" id="KW-1185">Reference proteome</keyword>
<accession>A0A1S9PIK7</accession>
<evidence type="ECO:0008006" key="11">
    <source>
        <dbReference type="Google" id="ProtNLM"/>
    </source>
</evidence>
<feature type="transmembrane region" description="Helical" evidence="8">
    <location>
        <begin position="322"/>
        <end position="339"/>
    </location>
</feature>
<evidence type="ECO:0000256" key="3">
    <source>
        <dbReference type="ARBA" id="ARBA00022679"/>
    </source>
</evidence>
<dbReference type="EMBL" id="MBTF01000004">
    <property type="protein sequence ID" value="OOQ60791.1"/>
    <property type="molecule type" value="Genomic_DNA"/>
</dbReference>
<evidence type="ECO:0000256" key="4">
    <source>
        <dbReference type="ARBA" id="ARBA00022692"/>
    </source>
</evidence>
<evidence type="ECO:0000313" key="10">
    <source>
        <dbReference type="Proteomes" id="UP000189739"/>
    </source>
</evidence>
<dbReference type="OrthoDB" id="976324at2"/>
<dbReference type="STRING" id="1792845.BC343_22710"/>
<evidence type="ECO:0000256" key="1">
    <source>
        <dbReference type="ARBA" id="ARBA00004651"/>
    </source>
</evidence>
<keyword evidence="2" id="KW-1003">Cell membrane</keyword>
<reference evidence="9 10" key="1">
    <citation type="submission" date="2016-07" db="EMBL/GenBank/DDBJ databases">
        <title>Genomic analysis of zinc-resistant bacterium Mucilaginibacter pedocola TBZ30.</title>
        <authorList>
            <person name="Huang J."/>
            <person name="Tang J."/>
        </authorList>
    </citation>
    <scope>NUCLEOTIDE SEQUENCE [LARGE SCALE GENOMIC DNA]</scope>
    <source>
        <strain evidence="9 10">TBZ30</strain>
    </source>
</reference>
<feature type="transmembrane region" description="Helical" evidence="8">
    <location>
        <begin position="7"/>
        <end position="23"/>
    </location>
</feature>
<sequence>MVINKYFKVFLIIAGIFYAYTSARNAHDFEVFVDAGGKIIQGKNIYAPPFAQGLQYYYSPLFALLLAPLSGLPIIISQLLWLTVSYFLLYRIWQLVAVYFDVTQFSKKQLQLWFIISLLLSIRFILVDVGYVQMTIFMLWATLESIQLINRGRNIPGAALLALAINIKLLPLAFVFYLVYRNKLKAASFTCVFYLIYLFIPALYLGWQRNLDLVHNWFTLLNPGNKEWTVEAEDGPSSLVALIPVYLMATTGVLSFKRNFLNLPFQQVSLILNIVRLCVVLLTLAFLRTWPFKAVKSTLRQFWEMSYIFIAVPLLYPHQQQYAFVYIIPAFVYLSYYFIKNWEVVKQKMSIPLWIILFIIGVNFSPIIGRDVISSHAFEVLLYLRILPIAVLMLIPILWICRPKDELAADQ</sequence>
<keyword evidence="6 8" id="KW-0472">Membrane</keyword>
<dbReference type="Pfam" id="PF09594">
    <property type="entry name" value="GT87"/>
    <property type="match status" value="1"/>
</dbReference>
<comment type="subcellular location">
    <subcellularLocation>
        <location evidence="1">Cell membrane</location>
        <topology evidence="1">Multi-pass membrane protein</topology>
    </subcellularLocation>
</comment>
<feature type="transmembrane region" description="Helical" evidence="8">
    <location>
        <begin position="186"/>
        <end position="207"/>
    </location>
</feature>
<dbReference type="GO" id="GO:0005886">
    <property type="term" value="C:plasma membrane"/>
    <property type="evidence" value="ECO:0007669"/>
    <property type="project" value="UniProtKB-SubCell"/>
</dbReference>
<dbReference type="InterPro" id="IPR018584">
    <property type="entry name" value="GT87"/>
</dbReference>
<evidence type="ECO:0000256" key="8">
    <source>
        <dbReference type="SAM" id="Phobius"/>
    </source>
</evidence>
<comment type="similarity">
    <text evidence="7">Belongs to the glycosyltransferase 87 family.</text>
</comment>